<dbReference type="GO" id="GO:0046677">
    <property type="term" value="P:response to antibiotic"/>
    <property type="evidence" value="ECO:0007669"/>
    <property type="project" value="TreeGrafter"/>
</dbReference>
<dbReference type="PATRIC" id="fig|29423.5.peg.2450"/>
<dbReference type="InterPro" id="IPR058626">
    <property type="entry name" value="MdtA-like_b-barrel"/>
</dbReference>
<dbReference type="SUPFAM" id="SSF111369">
    <property type="entry name" value="HlyD-like secretion proteins"/>
    <property type="match status" value="1"/>
</dbReference>
<evidence type="ECO:0000259" key="5">
    <source>
        <dbReference type="Pfam" id="PF25944"/>
    </source>
</evidence>
<dbReference type="Pfam" id="PF25944">
    <property type="entry name" value="Beta-barrel_RND"/>
    <property type="match status" value="1"/>
</dbReference>
<comment type="similarity">
    <text evidence="2">Belongs to the membrane fusion protein (MFP) (TC 8.A.1) family.</text>
</comment>
<dbReference type="PANTHER" id="PTHR30158:SF24">
    <property type="entry name" value="HLYD FAMILY SECRETION PROTEIN"/>
    <property type="match status" value="1"/>
</dbReference>
<dbReference type="PANTHER" id="PTHR30158">
    <property type="entry name" value="ACRA/E-RELATED COMPONENT OF DRUG EFFLUX TRANSPORTER"/>
    <property type="match status" value="1"/>
</dbReference>
<proteinExistence type="inferred from homology"/>
<keyword evidence="3" id="KW-0812">Transmembrane</keyword>
<dbReference type="GO" id="GO:0005886">
    <property type="term" value="C:plasma membrane"/>
    <property type="evidence" value="ECO:0007669"/>
    <property type="project" value="TreeGrafter"/>
</dbReference>
<accession>A0A0W0WY03</accession>
<evidence type="ECO:0000313" key="8">
    <source>
        <dbReference type="Proteomes" id="UP000054858"/>
    </source>
</evidence>
<evidence type="ECO:0000259" key="4">
    <source>
        <dbReference type="Pfam" id="PF25917"/>
    </source>
</evidence>
<feature type="domain" description="Multidrug resistance protein MdtA-like barrel-sandwich hybrid" evidence="4">
    <location>
        <begin position="68"/>
        <end position="209"/>
    </location>
</feature>
<evidence type="ECO:0000256" key="3">
    <source>
        <dbReference type="SAM" id="Phobius"/>
    </source>
</evidence>
<dbReference type="AlphaFoldDB" id="A0A0W0WY03"/>
<dbReference type="Pfam" id="PF25917">
    <property type="entry name" value="BSH_RND"/>
    <property type="match status" value="1"/>
</dbReference>
<dbReference type="InterPro" id="IPR058627">
    <property type="entry name" value="MdtA-like_C"/>
</dbReference>
<dbReference type="RefSeq" id="WP_025385661.1">
    <property type="nucleotide sequence ID" value="NZ_LCUA01000029.1"/>
</dbReference>
<evidence type="ECO:0000256" key="2">
    <source>
        <dbReference type="ARBA" id="ARBA00009477"/>
    </source>
</evidence>
<sequence>MNQDRKLKLIKTTAMIIVVVLLAYFIVFHKTKSTTPALQPPVVIVKKPILAEMAEYITETGNTVAYNSVNLVARVEGYLDAIKFTDGTFVKKGQELFVIEPQPYLDQLKEAQASVAAQKANLAYNKAEYARQQQMYKENATSLNSVQKWLAKQEESEADVAKAEANANSAGITYSYTHVLAPFDGRIGRHLIDVGNLVGNGKATDLATIEQIDPIYVYFNVNELDLIKIRTAARARGFKPSDINKIPVYVGMQNEAGFPHEGRLDFVNTGLNASTGTMEFRALFPNKNYTLVPGLFVHVRIAISKPSPRLTVPDTAVQSDQIGPYLLVVDKNNIVVTKRVEIGGLEQGMRAITKGLDAQDDVIVSGLQNATPGNPVTPQFSS</sequence>
<feature type="transmembrane region" description="Helical" evidence="3">
    <location>
        <begin position="12"/>
        <end position="29"/>
    </location>
</feature>
<protein>
    <submittedName>
        <fullName evidence="7">RND multidrug efflux membrane fusion protein</fullName>
    </submittedName>
</protein>
<dbReference type="Gene3D" id="1.10.287.470">
    <property type="entry name" value="Helix hairpin bin"/>
    <property type="match status" value="1"/>
</dbReference>
<dbReference type="Gene3D" id="2.40.420.20">
    <property type="match status" value="1"/>
</dbReference>
<dbReference type="NCBIfam" id="TIGR01730">
    <property type="entry name" value="RND_mfp"/>
    <property type="match status" value="1"/>
</dbReference>
<keyword evidence="3" id="KW-1133">Transmembrane helix</keyword>
<evidence type="ECO:0000313" key="7">
    <source>
        <dbReference type="EMBL" id="KTD37198.1"/>
    </source>
</evidence>
<name>A0A0W0WY03_9GAMM</name>
<dbReference type="InterPro" id="IPR006143">
    <property type="entry name" value="RND_pump_MFP"/>
</dbReference>
<feature type="domain" description="Multidrug resistance protein MdtA-like C-terminal permuted SH3" evidence="6">
    <location>
        <begin position="310"/>
        <end position="368"/>
    </location>
</feature>
<comment type="subcellular location">
    <subcellularLocation>
        <location evidence="1">Cell inner membrane</location>
        <topology evidence="1">Lipid-anchor</topology>
    </subcellularLocation>
</comment>
<dbReference type="Gene3D" id="2.40.50.100">
    <property type="match status" value="1"/>
</dbReference>
<dbReference type="GO" id="GO:0022857">
    <property type="term" value="F:transmembrane transporter activity"/>
    <property type="evidence" value="ECO:0007669"/>
    <property type="project" value="InterPro"/>
</dbReference>
<organism evidence="7 8">
    <name type="scientific">Legionella oakridgensis</name>
    <dbReference type="NCBI Taxonomy" id="29423"/>
    <lineage>
        <taxon>Bacteria</taxon>
        <taxon>Pseudomonadati</taxon>
        <taxon>Pseudomonadota</taxon>
        <taxon>Gammaproteobacteria</taxon>
        <taxon>Legionellales</taxon>
        <taxon>Legionellaceae</taxon>
        <taxon>Legionella</taxon>
    </lineage>
</organism>
<gene>
    <name evidence="7" type="ORF">Loak_2334</name>
</gene>
<dbReference type="EMBL" id="LNYP01000031">
    <property type="protein sequence ID" value="KTD37198.1"/>
    <property type="molecule type" value="Genomic_DNA"/>
</dbReference>
<dbReference type="Pfam" id="PF25967">
    <property type="entry name" value="RND-MFP_C"/>
    <property type="match status" value="1"/>
</dbReference>
<reference evidence="7 8" key="1">
    <citation type="submission" date="2015-11" db="EMBL/GenBank/DDBJ databases">
        <title>Genomic analysis of 38 Legionella species identifies large and diverse effector repertoires.</title>
        <authorList>
            <person name="Burstein D."/>
            <person name="Amaro F."/>
            <person name="Zusman T."/>
            <person name="Lifshitz Z."/>
            <person name="Cohen O."/>
            <person name="Gilbert J.A."/>
            <person name="Pupko T."/>
            <person name="Shuman H.A."/>
            <person name="Segal G."/>
        </authorList>
    </citation>
    <scope>NUCLEOTIDE SEQUENCE [LARGE SCALE GENOMIC DNA]</scope>
    <source>
        <strain evidence="7 8">Oak Ridge-10</strain>
    </source>
</reference>
<evidence type="ECO:0000259" key="6">
    <source>
        <dbReference type="Pfam" id="PF25967"/>
    </source>
</evidence>
<dbReference type="Proteomes" id="UP000054858">
    <property type="component" value="Unassembled WGS sequence"/>
</dbReference>
<keyword evidence="3" id="KW-0472">Membrane</keyword>
<feature type="domain" description="Multidrug resistance protein MdtA-like beta-barrel" evidence="5">
    <location>
        <begin position="214"/>
        <end position="303"/>
    </location>
</feature>
<dbReference type="GO" id="GO:0030313">
    <property type="term" value="C:cell envelope"/>
    <property type="evidence" value="ECO:0007669"/>
    <property type="project" value="UniProtKB-SubCell"/>
</dbReference>
<comment type="caution">
    <text evidence="7">The sequence shown here is derived from an EMBL/GenBank/DDBJ whole genome shotgun (WGS) entry which is preliminary data.</text>
</comment>
<dbReference type="InterPro" id="IPR058625">
    <property type="entry name" value="MdtA-like_BSH"/>
</dbReference>
<evidence type="ECO:0000256" key="1">
    <source>
        <dbReference type="ARBA" id="ARBA00004519"/>
    </source>
</evidence>
<dbReference type="Gene3D" id="2.40.30.170">
    <property type="match status" value="1"/>
</dbReference>